<sequence length="121" mass="13546">MPKVVTDMTTQCEAFRKGASYFRRGNFREAVVQFTLALSLQSNRLDILDGRATALHRLGKEEAARADARQMILCDPGDPRGYLRLGRLFAMSGRIGEARQTYERGLGAARAAHPLQSVRRH</sequence>
<dbReference type="PANTHER" id="PTHR22904">
    <property type="entry name" value="TPR REPEAT CONTAINING PROTEIN"/>
    <property type="match status" value="1"/>
</dbReference>
<evidence type="ECO:0000313" key="4">
    <source>
        <dbReference type="Proteomes" id="UP000267251"/>
    </source>
</evidence>
<evidence type="ECO:0000256" key="2">
    <source>
        <dbReference type="ARBA" id="ARBA00022803"/>
    </source>
</evidence>
<accession>A0A4P9Y1A5</accession>
<name>A0A4P9Y1A5_9FUNG</name>
<organism evidence="3 4">
    <name type="scientific">Piptocephalis cylindrospora</name>
    <dbReference type="NCBI Taxonomy" id="1907219"/>
    <lineage>
        <taxon>Eukaryota</taxon>
        <taxon>Fungi</taxon>
        <taxon>Fungi incertae sedis</taxon>
        <taxon>Zoopagomycota</taxon>
        <taxon>Zoopagomycotina</taxon>
        <taxon>Zoopagomycetes</taxon>
        <taxon>Zoopagales</taxon>
        <taxon>Piptocephalidaceae</taxon>
        <taxon>Piptocephalis</taxon>
    </lineage>
</organism>
<dbReference type="InterPro" id="IPR011990">
    <property type="entry name" value="TPR-like_helical_dom_sf"/>
</dbReference>
<dbReference type="Gene3D" id="1.25.40.10">
    <property type="entry name" value="Tetratricopeptide repeat domain"/>
    <property type="match status" value="1"/>
</dbReference>
<dbReference type="EMBL" id="KZ988393">
    <property type="protein sequence ID" value="RKP12292.1"/>
    <property type="molecule type" value="Genomic_DNA"/>
</dbReference>
<keyword evidence="2" id="KW-0802">TPR repeat</keyword>
<dbReference type="SMART" id="SM00028">
    <property type="entry name" value="TPR"/>
    <property type="match status" value="3"/>
</dbReference>
<dbReference type="GO" id="GO:0051879">
    <property type="term" value="F:Hsp90 protein binding"/>
    <property type="evidence" value="ECO:0007669"/>
    <property type="project" value="TreeGrafter"/>
</dbReference>
<dbReference type="OrthoDB" id="629492at2759"/>
<dbReference type="AlphaFoldDB" id="A0A4P9Y1A5"/>
<dbReference type="Proteomes" id="UP000267251">
    <property type="component" value="Unassembled WGS sequence"/>
</dbReference>
<dbReference type="PANTHER" id="PTHR22904:SF523">
    <property type="entry name" value="STRESS-INDUCED-PHOSPHOPROTEIN 1"/>
    <property type="match status" value="1"/>
</dbReference>
<evidence type="ECO:0000313" key="3">
    <source>
        <dbReference type="EMBL" id="RKP12292.1"/>
    </source>
</evidence>
<protein>
    <submittedName>
        <fullName evidence="3">Uncharacterized protein</fullName>
    </submittedName>
</protein>
<evidence type="ECO:0000256" key="1">
    <source>
        <dbReference type="ARBA" id="ARBA00022737"/>
    </source>
</evidence>
<gene>
    <name evidence="3" type="ORF">BJ684DRAFT_21159</name>
</gene>
<keyword evidence="4" id="KW-1185">Reference proteome</keyword>
<keyword evidence="1" id="KW-0677">Repeat</keyword>
<proteinExistence type="predicted"/>
<reference evidence="4" key="1">
    <citation type="journal article" date="2018" name="Nat. Microbiol.">
        <title>Leveraging single-cell genomics to expand the fungal tree of life.</title>
        <authorList>
            <person name="Ahrendt S.R."/>
            <person name="Quandt C.A."/>
            <person name="Ciobanu D."/>
            <person name="Clum A."/>
            <person name="Salamov A."/>
            <person name="Andreopoulos B."/>
            <person name="Cheng J.F."/>
            <person name="Woyke T."/>
            <person name="Pelin A."/>
            <person name="Henrissat B."/>
            <person name="Reynolds N.K."/>
            <person name="Benny G.L."/>
            <person name="Smith M.E."/>
            <person name="James T.Y."/>
            <person name="Grigoriev I.V."/>
        </authorList>
    </citation>
    <scope>NUCLEOTIDE SEQUENCE [LARGE SCALE GENOMIC DNA]</scope>
</reference>
<dbReference type="SUPFAM" id="SSF48452">
    <property type="entry name" value="TPR-like"/>
    <property type="match status" value="1"/>
</dbReference>
<dbReference type="InterPro" id="IPR019734">
    <property type="entry name" value="TPR_rpt"/>
</dbReference>